<dbReference type="PANTHER" id="PTHR43768">
    <property type="entry name" value="TREHALOSE 6-PHOSPHATE PHOSPHATASE"/>
    <property type="match status" value="1"/>
</dbReference>
<dbReference type="Gene3D" id="3.40.50.1000">
    <property type="entry name" value="HAD superfamily/HAD-like"/>
    <property type="match status" value="1"/>
</dbReference>
<sequence length="70" mass="7713">MSEPMRTTVQSVAKYFPTAIISGRSRDKVLDLVKLTELYYAGSHGMDIIGPVSDTLSVNHPNCIKSTDQQ</sequence>
<comment type="caution">
    <text evidence="5">The sequence shown here is derived from an EMBL/GenBank/DDBJ whole genome shotgun (WGS) entry which is preliminary data.</text>
</comment>
<dbReference type="InterPro" id="IPR036412">
    <property type="entry name" value="HAD-like_sf"/>
</dbReference>
<feature type="non-terminal residue" evidence="5">
    <location>
        <position position="70"/>
    </location>
</feature>
<keyword evidence="6" id="KW-1185">Reference proteome</keyword>
<organism evidence="5 6">
    <name type="scientific">Trifolium medium</name>
    <dbReference type="NCBI Taxonomy" id="97028"/>
    <lineage>
        <taxon>Eukaryota</taxon>
        <taxon>Viridiplantae</taxon>
        <taxon>Streptophyta</taxon>
        <taxon>Embryophyta</taxon>
        <taxon>Tracheophyta</taxon>
        <taxon>Spermatophyta</taxon>
        <taxon>Magnoliopsida</taxon>
        <taxon>eudicotyledons</taxon>
        <taxon>Gunneridae</taxon>
        <taxon>Pentapetalae</taxon>
        <taxon>rosids</taxon>
        <taxon>fabids</taxon>
        <taxon>Fabales</taxon>
        <taxon>Fabaceae</taxon>
        <taxon>Papilionoideae</taxon>
        <taxon>50 kb inversion clade</taxon>
        <taxon>NPAAA clade</taxon>
        <taxon>Hologalegina</taxon>
        <taxon>IRL clade</taxon>
        <taxon>Trifolieae</taxon>
        <taxon>Trifolium</taxon>
    </lineage>
</organism>
<dbReference type="GO" id="GO:0005992">
    <property type="term" value="P:trehalose biosynthetic process"/>
    <property type="evidence" value="ECO:0007669"/>
    <property type="project" value="InterPro"/>
</dbReference>
<dbReference type="EMBL" id="LXQA010174625">
    <property type="protein sequence ID" value="MCI29738.1"/>
    <property type="molecule type" value="Genomic_DNA"/>
</dbReference>
<evidence type="ECO:0000256" key="1">
    <source>
        <dbReference type="ARBA" id="ARBA00000500"/>
    </source>
</evidence>
<dbReference type="GO" id="GO:0004805">
    <property type="term" value="F:trehalose-phosphatase activity"/>
    <property type="evidence" value="ECO:0007669"/>
    <property type="project" value="UniProtKB-EC"/>
</dbReference>
<evidence type="ECO:0000256" key="4">
    <source>
        <dbReference type="ARBA" id="ARBA00025274"/>
    </source>
</evidence>
<comment type="cofactor">
    <cofactor evidence="2">
        <name>a divalent metal cation</name>
        <dbReference type="ChEBI" id="CHEBI:60240"/>
    </cofactor>
</comment>
<accession>A0A392QZK2</accession>
<comment type="function">
    <text evidence="4">Removes the phosphate from trehalose 6-phosphate to produce free trehalose. Trehalose accumulation in plant may improve abiotic stress tolerance.</text>
</comment>
<dbReference type="InterPro" id="IPR003337">
    <property type="entry name" value="Trehalose_PPase"/>
</dbReference>
<reference evidence="5 6" key="1">
    <citation type="journal article" date="2018" name="Front. Plant Sci.">
        <title>Red Clover (Trifolium pratense) and Zigzag Clover (T. medium) - A Picture of Genomic Similarities and Differences.</title>
        <authorList>
            <person name="Dluhosova J."/>
            <person name="Istvanek J."/>
            <person name="Nedelnik J."/>
            <person name="Repkova J."/>
        </authorList>
    </citation>
    <scope>NUCLEOTIDE SEQUENCE [LARGE SCALE GENOMIC DNA]</scope>
    <source>
        <strain evidence="6">cv. 10/8</strain>
        <tissue evidence="5">Leaf</tissue>
    </source>
</reference>
<protein>
    <submittedName>
        <fullName evidence="5">Putative trehalose-phosphate phosphatase G-like</fullName>
    </submittedName>
</protein>
<dbReference type="AlphaFoldDB" id="A0A392QZK2"/>
<dbReference type="PANTHER" id="PTHR43768:SF17">
    <property type="entry name" value="TREHALOSE-PHOSPHATE PHOSPHATASE F-RELATED"/>
    <property type="match status" value="1"/>
</dbReference>
<evidence type="ECO:0000313" key="6">
    <source>
        <dbReference type="Proteomes" id="UP000265520"/>
    </source>
</evidence>
<evidence type="ECO:0000256" key="3">
    <source>
        <dbReference type="ARBA" id="ARBA00022801"/>
    </source>
</evidence>
<dbReference type="Proteomes" id="UP000265520">
    <property type="component" value="Unassembled WGS sequence"/>
</dbReference>
<evidence type="ECO:0000313" key="5">
    <source>
        <dbReference type="EMBL" id="MCI29738.1"/>
    </source>
</evidence>
<name>A0A392QZK2_9FABA</name>
<proteinExistence type="predicted"/>
<evidence type="ECO:0000256" key="2">
    <source>
        <dbReference type="ARBA" id="ARBA00001968"/>
    </source>
</evidence>
<dbReference type="SUPFAM" id="SSF56784">
    <property type="entry name" value="HAD-like"/>
    <property type="match status" value="1"/>
</dbReference>
<keyword evidence="3" id="KW-0378">Hydrolase</keyword>
<comment type="catalytic activity">
    <reaction evidence="1">
        <text>alpha,alpha-trehalose 6-phosphate + H2O = alpha,alpha-trehalose + phosphate</text>
        <dbReference type="Rhea" id="RHEA:23420"/>
        <dbReference type="ChEBI" id="CHEBI:15377"/>
        <dbReference type="ChEBI" id="CHEBI:16551"/>
        <dbReference type="ChEBI" id="CHEBI:43474"/>
        <dbReference type="ChEBI" id="CHEBI:58429"/>
        <dbReference type="EC" id="3.1.3.12"/>
    </reaction>
</comment>
<dbReference type="InterPro" id="IPR023214">
    <property type="entry name" value="HAD_sf"/>
</dbReference>
<dbReference type="Pfam" id="PF02358">
    <property type="entry name" value="Trehalose_PPase"/>
    <property type="match status" value="1"/>
</dbReference>
<dbReference type="InterPro" id="IPR044651">
    <property type="entry name" value="OTSB-like"/>
</dbReference>